<dbReference type="AlphaFoldDB" id="A0A6G1IQR5"/>
<name>A0A6G1IQR5_9PLEO</name>
<sequence length="124" mass="11585">MPLSTGMDCTSKSDVACTIAVKQNEISISGVDVSSIAAAFDGTSTYSGAEVAFATASVTAGADKLASAGSSGSATPAASANGTVSGSASPSPSAPAEQTGAASAFGVEVAALFGIGAAAAAQFL</sequence>
<dbReference type="Proteomes" id="UP000799291">
    <property type="component" value="Unassembled WGS sequence"/>
</dbReference>
<gene>
    <name evidence="2" type="ORF">K458DRAFT_421432</name>
</gene>
<evidence type="ECO:0000313" key="3">
    <source>
        <dbReference type="Proteomes" id="UP000799291"/>
    </source>
</evidence>
<proteinExistence type="predicted"/>
<feature type="region of interest" description="Disordered" evidence="1">
    <location>
        <begin position="65"/>
        <end position="99"/>
    </location>
</feature>
<evidence type="ECO:0000313" key="2">
    <source>
        <dbReference type="EMBL" id="KAF2680495.1"/>
    </source>
</evidence>
<protein>
    <submittedName>
        <fullName evidence="2">Uncharacterized protein</fullName>
    </submittedName>
</protein>
<organism evidence="2 3">
    <name type="scientific">Lentithecium fluviatile CBS 122367</name>
    <dbReference type="NCBI Taxonomy" id="1168545"/>
    <lineage>
        <taxon>Eukaryota</taxon>
        <taxon>Fungi</taxon>
        <taxon>Dikarya</taxon>
        <taxon>Ascomycota</taxon>
        <taxon>Pezizomycotina</taxon>
        <taxon>Dothideomycetes</taxon>
        <taxon>Pleosporomycetidae</taxon>
        <taxon>Pleosporales</taxon>
        <taxon>Massarineae</taxon>
        <taxon>Lentitheciaceae</taxon>
        <taxon>Lentithecium</taxon>
    </lineage>
</organism>
<evidence type="ECO:0000256" key="1">
    <source>
        <dbReference type="SAM" id="MobiDB-lite"/>
    </source>
</evidence>
<accession>A0A6G1IQR5</accession>
<keyword evidence="3" id="KW-1185">Reference proteome</keyword>
<feature type="compositionally biased region" description="Low complexity" evidence="1">
    <location>
        <begin position="65"/>
        <end position="96"/>
    </location>
</feature>
<reference evidence="2" key="1">
    <citation type="journal article" date="2020" name="Stud. Mycol.">
        <title>101 Dothideomycetes genomes: a test case for predicting lifestyles and emergence of pathogens.</title>
        <authorList>
            <person name="Haridas S."/>
            <person name="Albert R."/>
            <person name="Binder M."/>
            <person name="Bloem J."/>
            <person name="Labutti K."/>
            <person name="Salamov A."/>
            <person name="Andreopoulos B."/>
            <person name="Baker S."/>
            <person name="Barry K."/>
            <person name="Bills G."/>
            <person name="Bluhm B."/>
            <person name="Cannon C."/>
            <person name="Castanera R."/>
            <person name="Culley D."/>
            <person name="Daum C."/>
            <person name="Ezra D."/>
            <person name="Gonzalez J."/>
            <person name="Henrissat B."/>
            <person name="Kuo A."/>
            <person name="Liang C."/>
            <person name="Lipzen A."/>
            <person name="Lutzoni F."/>
            <person name="Magnuson J."/>
            <person name="Mondo S."/>
            <person name="Nolan M."/>
            <person name="Ohm R."/>
            <person name="Pangilinan J."/>
            <person name="Park H.-J."/>
            <person name="Ramirez L."/>
            <person name="Alfaro M."/>
            <person name="Sun H."/>
            <person name="Tritt A."/>
            <person name="Yoshinaga Y."/>
            <person name="Zwiers L.-H."/>
            <person name="Turgeon B."/>
            <person name="Goodwin S."/>
            <person name="Spatafora J."/>
            <person name="Crous P."/>
            <person name="Grigoriev I."/>
        </authorList>
    </citation>
    <scope>NUCLEOTIDE SEQUENCE</scope>
    <source>
        <strain evidence="2">CBS 122367</strain>
    </source>
</reference>
<dbReference type="EMBL" id="MU005596">
    <property type="protein sequence ID" value="KAF2680495.1"/>
    <property type="molecule type" value="Genomic_DNA"/>
</dbReference>